<keyword evidence="8" id="KW-0560">Oxidoreductase</keyword>
<sequence>METDTTLFVLSMASLVITAISIVVSWQWHTSAMMISRKAVLRLGHVPTTVVTDGAVAVDALVRRAAAFSDRPAGGGATSIISGGRLHNINTVPYGPLWSALSRNLTSESFHPARGLAVASPRHAARGDGSRRRLSDGEMVGLVSEYLGAATGTVVAQLEWALANLRHMGRDVSLLGGTNVARGRVVSFAIEEIGRDNKVWTSPEEFLPERFMAGGKGAGMRLAIGSKQETTKVKMMPFGAGRRTCPGMGYAILHLEYFLANLVTTFEWSRIPGEEVDLTADYGSITTMKYPHRALVAPLSATTVGVVNT</sequence>
<keyword evidence="11" id="KW-1185">Reference proteome</keyword>
<dbReference type="GO" id="GO:0016020">
    <property type="term" value="C:membrane"/>
    <property type="evidence" value="ECO:0007669"/>
    <property type="project" value="UniProtKB-SubCell"/>
</dbReference>
<dbReference type="GO" id="GO:0005506">
    <property type="term" value="F:iron ion binding"/>
    <property type="evidence" value="ECO:0007669"/>
    <property type="project" value="InterPro"/>
</dbReference>
<dbReference type="GO" id="GO:0016709">
    <property type="term" value="F:oxidoreductase activity, acting on paired donors, with incorporation or reduction of molecular oxygen, NAD(P)H as one donor, and incorporation of one atom of oxygen"/>
    <property type="evidence" value="ECO:0007669"/>
    <property type="project" value="TreeGrafter"/>
</dbReference>
<comment type="subcellular location">
    <subcellularLocation>
        <location evidence="1">Membrane</location>
        <topology evidence="1">Single-pass membrane protein</topology>
    </subcellularLocation>
</comment>
<feature type="binding site" description="axial binding residue" evidence="7">
    <location>
        <position position="245"/>
    </location>
    <ligand>
        <name>heme</name>
        <dbReference type="ChEBI" id="CHEBI:30413"/>
    </ligand>
    <ligandPart>
        <name>Fe</name>
        <dbReference type="ChEBI" id="CHEBI:18248"/>
    </ligandPart>
</feature>
<keyword evidence="5 7" id="KW-0408">Iron</keyword>
<evidence type="ECO:0000256" key="4">
    <source>
        <dbReference type="ARBA" id="ARBA00022989"/>
    </source>
</evidence>
<reference evidence="10" key="3">
    <citation type="submission" date="2015-04" db="UniProtKB">
        <authorList>
            <consortium name="EnsemblPlants"/>
        </authorList>
    </citation>
    <scope>IDENTIFICATION</scope>
</reference>
<name>A0A0D9XLF9_9ORYZ</name>
<comment type="similarity">
    <text evidence="8">Belongs to the cytochrome P450 family.</text>
</comment>
<comment type="cofactor">
    <cofactor evidence="7">
        <name>heme</name>
        <dbReference type="ChEBI" id="CHEBI:30413"/>
    </cofactor>
</comment>
<dbReference type="AlphaFoldDB" id="A0A0D9XLF9"/>
<evidence type="ECO:0000256" key="5">
    <source>
        <dbReference type="ARBA" id="ARBA00023004"/>
    </source>
</evidence>
<dbReference type="HOGENOM" id="CLU_901265_0_0_1"/>
<dbReference type="SUPFAM" id="SSF48264">
    <property type="entry name" value="Cytochrome P450"/>
    <property type="match status" value="1"/>
</dbReference>
<evidence type="ECO:0000256" key="1">
    <source>
        <dbReference type="ARBA" id="ARBA00004167"/>
    </source>
</evidence>
<keyword evidence="2 9" id="KW-0812">Transmembrane</keyword>
<evidence type="ECO:0000256" key="7">
    <source>
        <dbReference type="PIRSR" id="PIRSR602403-1"/>
    </source>
</evidence>
<dbReference type="PANTHER" id="PTHR24298">
    <property type="entry name" value="FLAVONOID 3'-MONOOXYGENASE-RELATED"/>
    <property type="match status" value="1"/>
</dbReference>
<reference evidence="11" key="2">
    <citation type="submission" date="2013-12" db="EMBL/GenBank/DDBJ databases">
        <authorList>
            <person name="Yu Y."/>
            <person name="Lee S."/>
            <person name="de Baynast K."/>
            <person name="Wissotski M."/>
            <person name="Liu L."/>
            <person name="Talag J."/>
            <person name="Goicoechea J."/>
            <person name="Angelova A."/>
            <person name="Jetty R."/>
            <person name="Kudrna D."/>
            <person name="Golser W."/>
            <person name="Rivera L."/>
            <person name="Zhang J."/>
            <person name="Wing R."/>
        </authorList>
    </citation>
    <scope>NUCLEOTIDE SEQUENCE</scope>
</reference>
<dbReference type="GO" id="GO:0020037">
    <property type="term" value="F:heme binding"/>
    <property type="evidence" value="ECO:0007669"/>
    <property type="project" value="InterPro"/>
</dbReference>
<keyword evidence="3 7" id="KW-0479">Metal-binding</keyword>
<dbReference type="Gramene" id="LPERR10G11840.1">
    <property type="protein sequence ID" value="LPERR10G11840.1"/>
    <property type="gene ID" value="LPERR10G11840"/>
</dbReference>
<accession>A0A0D9XLF9</accession>
<dbReference type="Gene3D" id="1.10.630.10">
    <property type="entry name" value="Cytochrome P450"/>
    <property type="match status" value="1"/>
</dbReference>
<dbReference type="eggNOG" id="KOG0156">
    <property type="taxonomic scope" value="Eukaryota"/>
</dbReference>
<dbReference type="PANTHER" id="PTHR24298:SF366">
    <property type="entry name" value="OS06G0328900 PROTEIN"/>
    <property type="match status" value="1"/>
</dbReference>
<dbReference type="PROSITE" id="PS00086">
    <property type="entry name" value="CYTOCHROME_P450"/>
    <property type="match status" value="1"/>
</dbReference>
<dbReference type="InterPro" id="IPR051103">
    <property type="entry name" value="Plant_metabolite_P450s"/>
</dbReference>
<dbReference type="InterPro" id="IPR017972">
    <property type="entry name" value="Cyt_P450_CS"/>
</dbReference>
<evidence type="ECO:0000256" key="8">
    <source>
        <dbReference type="RuleBase" id="RU000461"/>
    </source>
</evidence>
<dbReference type="InterPro" id="IPR001128">
    <property type="entry name" value="Cyt_P450"/>
</dbReference>
<organism evidence="10 11">
    <name type="scientific">Leersia perrieri</name>
    <dbReference type="NCBI Taxonomy" id="77586"/>
    <lineage>
        <taxon>Eukaryota</taxon>
        <taxon>Viridiplantae</taxon>
        <taxon>Streptophyta</taxon>
        <taxon>Embryophyta</taxon>
        <taxon>Tracheophyta</taxon>
        <taxon>Spermatophyta</taxon>
        <taxon>Magnoliopsida</taxon>
        <taxon>Liliopsida</taxon>
        <taxon>Poales</taxon>
        <taxon>Poaceae</taxon>
        <taxon>BOP clade</taxon>
        <taxon>Oryzoideae</taxon>
        <taxon>Oryzeae</taxon>
        <taxon>Oryzinae</taxon>
        <taxon>Leersia</taxon>
    </lineage>
</organism>
<keyword evidence="8" id="KW-0503">Monooxygenase</keyword>
<dbReference type="PRINTS" id="PR00465">
    <property type="entry name" value="EP450IV"/>
</dbReference>
<proteinExistence type="inferred from homology"/>
<dbReference type="Pfam" id="PF00067">
    <property type="entry name" value="p450"/>
    <property type="match status" value="1"/>
</dbReference>
<keyword evidence="7 8" id="KW-0349">Heme</keyword>
<evidence type="ECO:0000256" key="9">
    <source>
        <dbReference type="SAM" id="Phobius"/>
    </source>
</evidence>
<dbReference type="EnsemblPlants" id="LPERR10G11840.1">
    <property type="protein sequence ID" value="LPERR10G11840.1"/>
    <property type="gene ID" value="LPERR10G11840"/>
</dbReference>
<evidence type="ECO:0000256" key="2">
    <source>
        <dbReference type="ARBA" id="ARBA00022692"/>
    </source>
</evidence>
<keyword evidence="6 9" id="KW-0472">Membrane</keyword>
<dbReference type="InterPro" id="IPR002403">
    <property type="entry name" value="Cyt_P450_E_grp-IV"/>
</dbReference>
<evidence type="ECO:0000313" key="10">
    <source>
        <dbReference type="EnsemblPlants" id="LPERR10G11840.1"/>
    </source>
</evidence>
<feature type="transmembrane region" description="Helical" evidence="9">
    <location>
        <begin position="6"/>
        <end position="28"/>
    </location>
</feature>
<evidence type="ECO:0000313" key="11">
    <source>
        <dbReference type="Proteomes" id="UP000032180"/>
    </source>
</evidence>
<reference evidence="10 11" key="1">
    <citation type="submission" date="2012-08" db="EMBL/GenBank/DDBJ databases">
        <title>Oryza genome evolution.</title>
        <authorList>
            <person name="Wing R.A."/>
        </authorList>
    </citation>
    <scope>NUCLEOTIDE SEQUENCE</scope>
</reference>
<evidence type="ECO:0008006" key="12">
    <source>
        <dbReference type="Google" id="ProtNLM"/>
    </source>
</evidence>
<dbReference type="InterPro" id="IPR036396">
    <property type="entry name" value="Cyt_P450_sf"/>
</dbReference>
<keyword evidence="4 9" id="KW-1133">Transmembrane helix</keyword>
<evidence type="ECO:0000256" key="6">
    <source>
        <dbReference type="ARBA" id="ARBA00023136"/>
    </source>
</evidence>
<dbReference type="STRING" id="77586.A0A0D9XLF9"/>
<dbReference type="Proteomes" id="UP000032180">
    <property type="component" value="Chromosome 10"/>
</dbReference>
<evidence type="ECO:0000256" key="3">
    <source>
        <dbReference type="ARBA" id="ARBA00022723"/>
    </source>
</evidence>
<protein>
    <recommendedName>
        <fullName evidence="12">Cytochrome P450</fullName>
    </recommendedName>
</protein>